<gene>
    <name evidence="2" type="ORF">SADUNF_Sadunf09G0099800</name>
</gene>
<reference evidence="2 3" key="1">
    <citation type="submission" date="2020-10" db="EMBL/GenBank/DDBJ databases">
        <title>Plant Genome Project.</title>
        <authorList>
            <person name="Zhang R.-G."/>
        </authorList>
    </citation>
    <scope>NUCLEOTIDE SEQUENCE [LARGE SCALE GENOMIC DNA]</scope>
    <source>
        <strain evidence="2">FAFU-HL-1</strain>
        <tissue evidence="2">Leaf</tissue>
    </source>
</reference>
<accession>A0A835JWP2</accession>
<name>A0A835JWP2_9ROSI</name>
<protein>
    <submittedName>
        <fullName evidence="2">Uncharacterized protein</fullName>
    </submittedName>
</protein>
<dbReference type="AlphaFoldDB" id="A0A835JWP2"/>
<keyword evidence="3" id="KW-1185">Reference proteome</keyword>
<evidence type="ECO:0000256" key="1">
    <source>
        <dbReference type="SAM" id="MobiDB-lite"/>
    </source>
</evidence>
<dbReference type="Proteomes" id="UP000657918">
    <property type="component" value="Unassembled WGS sequence"/>
</dbReference>
<evidence type="ECO:0000313" key="2">
    <source>
        <dbReference type="EMBL" id="KAF9676066.1"/>
    </source>
</evidence>
<feature type="region of interest" description="Disordered" evidence="1">
    <location>
        <begin position="98"/>
        <end position="118"/>
    </location>
</feature>
<sequence length="118" mass="13632">MKKILLNGMTVGKGEISPEELYMHSLKKRIERTLTRTLLKRIFVTRIFVIILTPPHMPPLKHAAHAQRHNPFYVLPVFSYLLSPEGRKFIPAMHSDRVSQVNSFNSRRDRPSASGMPR</sequence>
<dbReference type="EMBL" id="JADGMS010000009">
    <property type="protein sequence ID" value="KAF9676066.1"/>
    <property type="molecule type" value="Genomic_DNA"/>
</dbReference>
<comment type="caution">
    <text evidence="2">The sequence shown here is derived from an EMBL/GenBank/DDBJ whole genome shotgun (WGS) entry which is preliminary data.</text>
</comment>
<organism evidence="2 3">
    <name type="scientific">Salix dunnii</name>
    <dbReference type="NCBI Taxonomy" id="1413687"/>
    <lineage>
        <taxon>Eukaryota</taxon>
        <taxon>Viridiplantae</taxon>
        <taxon>Streptophyta</taxon>
        <taxon>Embryophyta</taxon>
        <taxon>Tracheophyta</taxon>
        <taxon>Spermatophyta</taxon>
        <taxon>Magnoliopsida</taxon>
        <taxon>eudicotyledons</taxon>
        <taxon>Gunneridae</taxon>
        <taxon>Pentapetalae</taxon>
        <taxon>rosids</taxon>
        <taxon>fabids</taxon>
        <taxon>Malpighiales</taxon>
        <taxon>Salicaceae</taxon>
        <taxon>Saliceae</taxon>
        <taxon>Salix</taxon>
    </lineage>
</organism>
<proteinExistence type="predicted"/>
<evidence type="ECO:0000313" key="3">
    <source>
        <dbReference type="Proteomes" id="UP000657918"/>
    </source>
</evidence>